<keyword evidence="4" id="KW-1185">Reference proteome</keyword>
<protein>
    <submittedName>
        <fullName evidence="3">Uncharacterized protein</fullName>
    </submittedName>
</protein>
<feature type="region of interest" description="Disordered" evidence="1">
    <location>
        <begin position="1"/>
        <end position="22"/>
    </location>
</feature>
<feature type="transmembrane region" description="Helical" evidence="2">
    <location>
        <begin position="44"/>
        <end position="70"/>
    </location>
</feature>
<dbReference type="EMBL" id="QEKW01000022">
    <property type="protein sequence ID" value="PVY97984.1"/>
    <property type="molecule type" value="Genomic_DNA"/>
</dbReference>
<evidence type="ECO:0000313" key="3">
    <source>
        <dbReference type="EMBL" id="PVY97984.1"/>
    </source>
</evidence>
<gene>
    <name evidence="3" type="ORF">C8D89_12239</name>
</gene>
<keyword evidence="2" id="KW-1133">Transmembrane helix</keyword>
<comment type="caution">
    <text evidence="3">The sequence shown here is derived from an EMBL/GenBank/DDBJ whole genome shotgun (WGS) entry which is preliminary data.</text>
</comment>
<dbReference type="AlphaFoldDB" id="A0A2U1EDE5"/>
<dbReference type="Proteomes" id="UP000245639">
    <property type="component" value="Unassembled WGS sequence"/>
</dbReference>
<evidence type="ECO:0000256" key="1">
    <source>
        <dbReference type="SAM" id="MobiDB-lite"/>
    </source>
</evidence>
<evidence type="ECO:0000313" key="4">
    <source>
        <dbReference type="Proteomes" id="UP000245639"/>
    </source>
</evidence>
<keyword evidence="2" id="KW-0472">Membrane</keyword>
<sequence length="93" mass="9799">MTSVDAEASVGPGSTTDRDEPAGWEWHIEIPYIGPVGWPLTGSLSYLITVSALAAFEVIPWPVAGLLGLGHVMARNRDNRVVSEIGSGLKVVG</sequence>
<keyword evidence="2" id="KW-0812">Transmembrane</keyword>
<proteinExistence type="predicted"/>
<accession>A0A2U1EDE5</accession>
<evidence type="ECO:0000256" key="2">
    <source>
        <dbReference type="SAM" id="Phobius"/>
    </source>
</evidence>
<organism evidence="3 4">
    <name type="scientific">Actinomycetospora cinnamomea</name>
    <dbReference type="NCBI Taxonomy" id="663609"/>
    <lineage>
        <taxon>Bacteria</taxon>
        <taxon>Bacillati</taxon>
        <taxon>Actinomycetota</taxon>
        <taxon>Actinomycetes</taxon>
        <taxon>Pseudonocardiales</taxon>
        <taxon>Pseudonocardiaceae</taxon>
        <taxon>Actinomycetospora</taxon>
    </lineage>
</organism>
<name>A0A2U1EDE5_9PSEU</name>
<dbReference type="RefSeq" id="WP_165825942.1">
    <property type="nucleotide sequence ID" value="NZ_QEKW01000022.1"/>
</dbReference>
<reference evidence="3 4" key="1">
    <citation type="submission" date="2018-04" db="EMBL/GenBank/DDBJ databases">
        <title>Genomic Encyclopedia of Type Strains, Phase IV (KMG-IV): sequencing the most valuable type-strain genomes for metagenomic binning, comparative biology and taxonomic classification.</title>
        <authorList>
            <person name="Goeker M."/>
        </authorList>
    </citation>
    <scope>NUCLEOTIDE SEQUENCE [LARGE SCALE GENOMIC DNA]</scope>
    <source>
        <strain evidence="3 4">DSM 45771</strain>
    </source>
</reference>